<evidence type="ECO:0000256" key="1">
    <source>
        <dbReference type="ARBA" id="ARBA00022553"/>
    </source>
</evidence>
<dbReference type="AlphaFoldDB" id="A0A284VLI1"/>
<reference evidence="7" key="1">
    <citation type="submission" date="2017-06" db="EMBL/GenBank/DDBJ databases">
        <authorList>
            <person name="Cremers G."/>
        </authorList>
    </citation>
    <scope>NUCLEOTIDE SEQUENCE [LARGE SCALE GENOMIC DNA]</scope>
</reference>
<dbReference type="RefSeq" id="WP_096204337.1">
    <property type="nucleotide sequence ID" value="NZ_FZMP01000066.1"/>
</dbReference>
<keyword evidence="3" id="KW-0540">Nuclease</keyword>
<keyword evidence="5" id="KW-0378">Hydrolase</keyword>
<evidence type="ECO:0008006" key="8">
    <source>
        <dbReference type="Google" id="ProtNLM"/>
    </source>
</evidence>
<keyword evidence="7" id="KW-1185">Reference proteome</keyword>
<dbReference type="GO" id="GO:0110001">
    <property type="term" value="C:toxin-antitoxin complex"/>
    <property type="evidence" value="ECO:0007669"/>
    <property type="project" value="InterPro"/>
</dbReference>
<protein>
    <recommendedName>
        <fullName evidence="8">DUF86 domain-containing protein</fullName>
    </recommendedName>
</protein>
<name>A0A284VLI1_9EURY</name>
<proteinExistence type="predicted"/>
<dbReference type="GO" id="GO:0000166">
    <property type="term" value="F:nucleotide binding"/>
    <property type="evidence" value="ECO:0007669"/>
    <property type="project" value="UniProtKB-KW"/>
</dbReference>
<evidence type="ECO:0000256" key="4">
    <source>
        <dbReference type="ARBA" id="ARBA00022741"/>
    </source>
</evidence>
<organism evidence="6 7">
    <name type="scientific">Candidatus Methanoperedens nitratireducens</name>
    <dbReference type="NCBI Taxonomy" id="1392998"/>
    <lineage>
        <taxon>Archaea</taxon>
        <taxon>Methanobacteriati</taxon>
        <taxon>Methanobacteriota</taxon>
        <taxon>Stenosarchaea group</taxon>
        <taxon>Methanomicrobia</taxon>
        <taxon>Methanosarcinales</taxon>
        <taxon>ANME-2 cluster</taxon>
        <taxon>Candidatus Methanoperedentaceae</taxon>
        <taxon>Candidatus Methanoperedens</taxon>
    </lineage>
</organism>
<dbReference type="InterPro" id="IPR051813">
    <property type="entry name" value="HepT_RNase_toxin"/>
</dbReference>
<accession>A0A284VLI1</accession>
<evidence type="ECO:0000256" key="5">
    <source>
        <dbReference type="ARBA" id="ARBA00022801"/>
    </source>
</evidence>
<dbReference type="GO" id="GO:0016787">
    <property type="term" value="F:hydrolase activity"/>
    <property type="evidence" value="ECO:0007669"/>
    <property type="project" value="UniProtKB-KW"/>
</dbReference>
<evidence type="ECO:0000256" key="2">
    <source>
        <dbReference type="ARBA" id="ARBA00022649"/>
    </source>
</evidence>
<dbReference type="PANTHER" id="PTHR34139:SF1">
    <property type="entry name" value="RNASE MJ1380-RELATED"/>
    <property type="match status" value="1"/>
</dbReference>
<dbReference type="EMBL" id="FZMP01000066">
    <property type="protein sequence ID" value="SNQ60073.1"/>
    <property type="molecule type" value="Genomic_DNA"/>
</dbReference>
<evidence type="ECO:0000256" key="3">
    <source>
        <dbReference type="ARBA" id="ARBA00022722"/>
    </source>
</evidence>
<dbReference type="OrthoDB" id="318716at2157"/>
<sequence>MRDNKLYLKDILDAMSAIERFVEGVDFENFKNNDEKSSAVIKKFEIIGEAAKNIPEDIRQMYPDVPWKEMSMFRDKLVHFYFGMKYEIIWATIKDVIPQLKPVIRKILDDLEAGK</sequence>
<gene>
    <name evidence="6" type="ORF">MNV_1580011</name>
</gene>
<dbReference type="GO" id="GO:0004540">
    <property type="term" value="F:RNA nuclease activity"/>
    <property type="evidence" value="ECO:0007669"/>
    <property type="project" value="InterPro"/>
</dbReference>
<keyword evidence="2" id="KW-1277">Toxin-antitoxin system</keyword>
<evidence type="ECO:0000313" key="6">
    <source>
        <dbReference type="EMBL" id="SNQ60073.1"/>
    </source>
</evidence>
<keyword evidence="1" id="KW-0597">Phosphoprotein</keyword>
<dbReference type="Proteomes" id="UP000218615">
    <property type="component" value="Unassembled WGS sequence"/>
</dbReference>
<dbReference type="PANTHER" id="PTHR34139">
    <property type="entry name" value="UPF0331 PROTEIN MJ0127"/>
    <property type="match status" value="1"/>
</dbReference>
<dbReference type="Pfam" id="PF01934">
    <property type="entry name" value="HepT-like"/>
    <property type="match status" value="1"/>
</dbReference>
<dbReference type="InterPro" id="IPR008201">
    <property type="entry name" value="HepT-like"/>
</dbReference>
<keyword evidence="4" id="KW-0547">Nucleotide-binding</keyword>
<evidence type="ECO:0000313" key="7">
    <source>
        <dbReference type="Proteomes" id="UP000218615"/>
    </source>
</evidence>